<gene>
    <name evidence="4" type="ORF">HLA99_14535</name>
</gene>
<dbReference type="EMBL" id="JABEMB010000031">
    <property type="protein sequence ID" value="NNH05063.1"/>
    <property type="molecule type" value="Genomic_DNA"/>
</dbReference>
<organism evidence="4 5">
    <name type="scientific">Microbacterium ulmi</name>
    <dbReference type="NCBI Taxonomy" id="179095"/>
    <lineage>
        <taxon>Bacteria</taxon>
        <taxon>Bacillati</taxon>
        <taxon>Actinomycetota</taxon>
        <taxon>Actinomycetes</taxon>
        <taxon>Micrococcales</taxon>
        <taxon>Microbacteriaceae</taxon>
        <taxon>Microbacterium</taxon>
    </lineage>
</organism>
<proteinExistence type="predicted"/>
<accession>A0A7Y2Q164</accession>
<comment type="caution">
    <text evidence="4">The sequence shown here is derived from an EMBL/GenBank/DDBJ whole genome shotgun (WGS) entry which is preliminary data.</text>
</comment>
<feature type="domain" description="DUF4396" evidence="3">
    <location>
        <begin position="6"/>
        <end position="135"/>
    </location>
</feature>
<evidence type="ECO:0000256" key="2">
    <source>
        <dbReference type="SAM" id="Phobius"/>
    </source>
</evidence>
<reference evidence="4 5" key="1">
    <citation type="submission" date="2020-05" db="EMBL/GenBank/DDBJ databases">
        <title>MicrobeNet Type strains.</title>
        <authorList>
            <person name="Nicholson A.C."/>
        </authorList>
    </citation>
    <scope>NUCLEOTIDE SEQUENCE [LARGE SCALE GENOMIC DNA]</scope>
    <source>
        <strain evidence="4 5">JCM 14282</strain>
    </source>
</reference>
<feature type="transmembrane region" description="Helical" evidence="2">
    <location>
        <begin position="12"/>
        <end position="32"/>
    </location>
</feature>
<dbReference type="RefSeq" id="WP_167037060.1">
    <property type="nucleotide sequence ID" value="NZ_BAAANA010000001.1"/>
</dbReference>
<dbReference type="Pfam" id="PF14342">
    <property type="entry name" value="DUF4396"/>
    <property type="match status" value="1"/>
</dbReference>
<protein>
    <submittedName>
        <fullName evidence="4">DUF4396 domain-containing protein</fullName>
    </submittedName>
</protein>
<dbReference type="Proteomes" id="UP000543598">
    <property type="component" value="Unassembled WGS sequence"/>
</dbReference>
<name>A0A7Y2Q164_9MICO</name>
<evidence type="ECO:0000259" key="3">
    <source>
        <dbReference type="Pfam" id="PF14342"/>
    </source>
</evidence>
<keyword evidence="2" id="KW-1133">Transmembrane helix</keyword>
<evidence type="ECO:0000313" key="4">
    <source>
        <dbReference type="EMBL" id="NNH05063.1"/>
    </source>
</evidence>
<feature type="region of interest" description="Disordered" evidence="1">
    <location>
        <begin position="195"/>
        <end position="223"/>
    </location>
</feature>
<keyword evidence="2" id="KW-0812">Transmembrane</keyword>
<feature type="transmembrane region" description="Helical" evidence="2">
    <location>
        <begin position="72"/>
        <end position="95"/>
    </location>
</feature>
<evidence type="ECO:0000256" key="1">
    <source>
        <dbReference type="SAM" id="MobiDB-lite"/>
    </source>
</evidence>
<dbReference type="AlphaFoldDB" id="A0A7Y2Q164"/>
<keyword evidence="5" id="KW-1185">Reference proteome</keyword>
<sequence length="223" mass="22982">MGASRAAASATLHCLTGCAIGEVLGFIIGAAVGLSSGWTIALAVGLAFLFGYTLSILPLLRGGLAAGTALRVVLAADTLSIATMEVVDNGVMLLIPGAMEAGLANPLFWASMTFALAVAYLVAYPVNRFLLLRGKGHALVHRFHHGPGAHPEGWRRRIPDVRSATLAALIFAFMLGGFASAVGGVLEDGAEEGNHAEATLRGPGPGAVQQSHDRRRPPDLAAL</sequence>
<feature type="transmembrane region" description="Helical" evidence="2">
    <location>
        <begin position="164"/>
        <end position="186"/>
    </location>
</feature>
<keyword evidence="2" id="KW-0472">Membrane</keyword>
<dbReference type="InterPro" id="IPR025509">
    <property type="entry name" value="DUF4396"/>
</dbReference>
<evidence type="ECO:0000313" key="5">
    <source>
        <dbReference type="Proteomes" id="UP000543598"/>
    </source>
</evidence>
<feature type="transmembrane region" description="Helical" evidence="2">
    <location>
        <begin position="107"/>
        <end position="126"/>
    </location>
</feature>
<feature type="transmembrane region" description="Helical" evidence="2">
    <location>
        <begin position="38"/>
        <end position="60"/>
    </location>
</feature>